<accession>A0A6M1PM80</accession>
<dbReference type="InterPro" id="IPR050191">
    <property type="entry name" value="ATP-dep_DNA_ligase"/>
</dbReference>
<evidence type="ECO:0000256" key="2">
    <source>
        <dbReference type="ARBA" id="ARBA00022598"/>
    </source>
</evidence>
<proteinExistence type="inferred from homology"/>
<dbReference type="GO" id="GO:0006310">
    <property type="term" value="P:DNA recombination"/>
    <property type="evidence" value="ECO:0007669"/>
    <property type="project" value="InterPro"/>
</dbReference>
<comment type="catalytic activity">
    <reaction evidence="3">
        <text>ATP + (deoxyribonucleotide)n-3'-hydroxyl + 5'-phospho-(deoxyribonucleotide)m = (deoxyribonucleotide)n+m + AMP + diphosphate.</text>
        <dbReference type="EC" id="6.5.1.1"/>
    </reaction>
</comment>
<evidence type="ECO:0000259" key="4">
    <source>
        <dbReference type="PROSITE" id="PS50160"/>
    </source>
</evidence>
<feature type="domain" description="ATP-dependent DNA ligase family profile" evidence="4">
    <location>
        <begin position="87"/>
        <end position="187"/>
    </location>
</feature>
<reference evidence="5 6" key="1">
    <citation type="submission" date="2020-02" db="EMBL/GenBank/DDBJ databases">
        <authorList>
            <person name="Gao J."/>
            <person name="Sun J."/>
        </authorList>
    </citation>
    <scope>NUCLEOTIDE SEQUENCE [LARGE SCALE GENOMIC DNA]</scope>
    <source>
        <strain evidence="5 6">7124</strain>
    </source>
</reference>
<dbReference type="PANTHER" id="PTHR45674:SF4">
    <property type="entry name" value="DNA LIGASE 1"/>
    <property type="match status" value="1"/>
</dbReference>
<evidence type="ECO:0000313" key="5">
    <source>
        <dbReference type="EMBL" id="NGM83255.1"/>
    </source>
</evidence>
<dbReference type="GO" id="GO:0005524">
    <property type="term" value="F:ATP binding"/>
    <property type="evidence" value="ECO:0007669"/>
    <property type="project" value="InterPro"/>
</dbReference>
<dbReference type="Pfam" id="PF01068">
    <property type="entry name" value="DNA_ligase_A_M"/>
    <property type="match status" value="1"/>
</dbReference>
<gene>
    <name evidence="5" type="ORF">G5B47_12600</name>
</gene>
<evidence type="ECO:0000256" key="3">
    <source>
        <dbReference type="ARBA" id="ARBA00034003"/>
    </source>
</evidence>
<dbReference type="GO" id="GO:0003910">
    <property type="term" value="F:DNA ligase (ATP) activity"/>
    <property type="evidence" value="ECO:0007669"/>
    <property type="project" value="UniProtKB-EC"/>
</dbReference>
<dbReference type="InterPro" id="IPR012310">
    <property type="entry name" value="DNA_ligase_ATP-dep_cent"/>
</dbReference>
<comment type="similarity">
    <text evidence="1">Belongs to the ATP-dependent DNA ligase family.</text>
</comment>
<dbReference type="PROSITE" id="PS50160">
    <property type="entry name" value="DNA_LIGASE_A3"/>
    <property type="match status" value="1"/>
</dbReference>
<dbReference type="AlphaFoldDB" id="A0A6M1PM80"/>
<keyword evidence="2 5" id="KW-0436">Ligase</keyword>
<comment type="caution">
    <text evidence="5">The sequence shown here is derived from an EMBL/GenBank/DDBJ whole genome shotgun (WGS) entry which is preliminary data.</text>
</comment>
<dbReference type="SUPFAM" id="SSF56091">
    <property type="entry name" value="DNA ligase/mRNA capping enzyme, catalytic domain"/>
    <property type="match status" value="1"/>
</dbReference>
<protein>
    <submittedName>
        <fullName evidence="5">DNA ligase</fullName>
    </submittedName>
</protein>
<dbReference type="Gene3D" id="2.40.50.140">
    <property type="entry name" value="Nucleic acid-binding proteins"/>
    <property type="match status" value="1"/>
</dbReference>
<dbReference type="InterPro" id="IPR012340">
    <property type="entry name" value="NA-bd_OB-fold"/>
</dbReference>
<dbReference type="Proteomes" id="UP000480151">
    <property type="component" value="Unassembled WGS sequence"/>
</dbReference>
<dbReference type="EMBL" id="JAAKGU010000005">
    <property type="protein sequence ID" value="NGM83255.1"/>
    <property type="molecule type" value="Genomic_DNA"/>
</dbReference>
<dbReference type="PANTHER" id="PTHR45674">
    <property type="entry name" value="DNA LIGASE 1/3 FAMILY MEMBER"/>
    <property type="match status" value="1"/>
</dbReference>
<evidence type="ECO:0000313" key="6">
    <source>
        <dbReference type="Proteomes" id="UP000480151"/>
    </source>
</evidence>
<sequence>MLLQYAVDNKPFDHPDYFASLKLDGIRLLVSNMDALKLYTKNMDVTFRFPELHNPPISKGTILDGELIVTDEKGHPDFEAMMARFHSRKAKHRIQFCAFDILYYRGENVMGLPLERRLELLESELTETKYYSRMRVMNGSAVQFFELVKSAGLEGIVLKKWDSLYQTRIRPCDPGSKAIRSWAWQKVINYDYADVVITGYAKEEHEWLIGEPRDGHIKPLGSIKLGITAQHRKAVWPRLKRSIVGENKQFVFVDPVFQCRVKHRGFYKSGRMRLPVLEAVIG</sequence>
<dbReference type="GO" id="GO:0006281">
    <property type="term" value="P:DNA repair"/>
    <property type="evidence" value="ECO:0007669"/>
    <property type="project" value="InterPro"/>
</dbReference>
<dbReference type="Gene3D" id="3.30.1490.70">
    <property type="match status" value="1"/>
</dbReference>
<evidence type="ECO:0000256" key="1">
    <source>
        <dbReference type="ARBA" id="ARBA00007572"/>
    </source>
</evidence>
<dbReference type="Gene3D" id="3.30.470.30">
    <property type="entry name" value="DNA ligase/mRNA capping enzyme"/>
    <property type="match status" value="1"/>
</dbReference>
<keyword evidence="6" id="KW-1185">Reference proteome</keyword>
<organism evidence="5 6">
    <name type="scientific">Paenibacillus apii</name>
    <dbReference type="NCBI Taxonomy" id="1850370"/>
    <lineage>
        <taxon>Bacteria</taxon>
        <taxon>Bacillati</taxon>
        <taxon>Bacillota</taxon>
        <taxon>Bacilli</taxon>
        <taxon>Bacillales</taxon>
        <taxon>Paenibacillaceae</taxon>
        <taxon>Paenibacillus</taxon>
    </lineage>
</organism>
<name>A0A6M1PM80_9BACL</name>